<accession>X1KWY0</accession>
<name>X1KWY0_9ZZZZ</name>
<sequence length="56" mass="6401">EIVAETVSKKVSEDLDFPVLTLIYDEQTGEEGLVTRLDAFVDLLKMKKINRHLVKI</sequence>
<gene>
    <name evidence="1" type="ORF">S06H3_23881</name>
</gene>
<dbReference type="AlphaFoldDB" id="X1KWY0"/>
<feature type="non-terminal residue" evidence="1">
    <location>
        <position position="1"/>
    </location>
</feature>
<proteinExistence type="predicted"/>
<organism evidence="1">
    <name type="scientific">marine sediment metagenome</name>
    <dbReference type="NCBI Taxonomy" id="412755"/>
    <lineage>
        <taxon>unclassified sequences</taxon>
        <taxon>metagenomes</taxon>
        <taxon>ecological metagenomes</taxon>
    </lineage>
</organism>
<evidence type="ECO:0000313" key="1">
    <source>
        <dbReference type="EMBL" id="GAI11582.1"/>
    </source>
</evidence>
<dbReference type="EMBL" id="BARV01013102">
    <property type="protein sequence ID" value="GAI11582.1"/>
    <property type="molecule type" value="Genomic_DNA"/>
</dbReference>
<protein>
    <submittedName>
        <fullName evidence="1">Uncharacterized protein</fullName>
    </submittedName>
</protein>
<comment type="caution">
    <text evidence="1">The sequence shown here is derived from an EMBL/GenBank/DDBJ whole genome shotgun (WGS) entry which is preliminary data.</text>
</comment>
<reference evidence="1" key="1">
    <citation type="journal article" date="2014" name="Front. Microbiol.">
        <title>High frequency of phylogenetically diverse reductive dehalogenase-homologous genes in deep subseafloor sedimentary metagenomes.</title>
        <authorList>
            <person name="Kawai M."/>
            <person name="Futagami T."/>
            <person name="Toyoda A."/>
            <person name="Takaki Y."/>
            <person name="Nishi S."/>
            <person name="Hori S."/>
            <person name="Arai W."/>
            <person name="Tsubouchi T."/>
            <person name="Morono Y."/>
            <person name="Uchiyama I."/>
            <person name="Ito T."/>
            <person name="Fujiyama A."/>
            <person name="Inagaki F."/>
            <person name="Takami H."/>
        </authorList>
    </citation>
    <scope>NUCLEOTIDE SEQUENCE</scope>
    <source>
        <strain evidence="1">Expedition CK06-06</strain>
    </source>
</reference>